<name>A0AAV7PZH4_PLEWA</name>
<reference evidence="2" key="1">
    <citation type="journal article" date="2022" name="bioRxiv">
        <title>Sequencing and chromosome-scale assembly of the giantPleurodeles waltlgenome.</title>
        <authorList>
            <person name="Brown T."/>
            <person name="Elewa A."/>
            <person name="Iarovenko S."/>
            <person name="Subramanian E."/>
            <person name="Araus A.J."/>
            <person name="Petzold A."/>
            <person name="Susuki M."/>
            <person name="Suzuki K.-i.T."/>
            <person name="Hayashi T."/>
            <person name="Toyoda A."/>
            <person name="Oliveira C."/>
            <person name="Osipova E."/>
            <person name="Leigh N.D."/>
            <person name="Simon A."/>
            <person name="Yun M.H."/>
        </authorList>
    </citation>
    <scope>NUCLEOTIDE SEQUENCE</scope>
    <source>
        <strain evidence="2">20211129_DDA</strain>
        <tissue evidence="2">Liver</tissue>
    </source>
</reference>
<sequence>MVTCECHRVRRKPESATERGVNLQEPRETVTCECHRERRKPASANERHKPGDSRWSPWGPEGVLAGGGLVEAGWTSSGPEGVLADAGLAIIVLLVESMLSTDAGQVESRWSAWGPEGFLADPGGFLAEPS</sequence>
<accession>A0AAV7PZH4</accession>
<dbReference type="Proteomes" id="UP001066276">
    <property type="component" value="Chromosome 6"/>
</dbReference>
<gene>
    <name evidence="2" type="ORF">NDU88_000185</name>
</gene>
<protein>
    <submittedName>
        <fullName evidence="2">Uncharacterized protein</fullName>
    </submittedName>
</protein>
<proteinExistence type="predicted"/>
<organism evidence="2 3">
    <name type="scientific">Pleurodeles waltl</name>
    <name type="common">Iberian ribbed newt</name>
    <dbReference type="NCBI Taxonomy" id="8319"/>
    <lineage>
        <taxon>Eukaryota</taxon>
        <taxon>Metazoa</taxon>
        <taxon>Chordata</taxon>
        <taxon>Craniata</taxon>
        <taxon>Vertebrata</taxon>
        <taxon>Euteleostomi</taxon>
        <taxon>Amphibia</taxon>
        <taxon>Batrachia</taxon>
        <taxon>Caudata</taxon>
        <taxon>Salamandroidea</taxon>
        <taxon>Salamandridae</taxon>
        <taxon>Pleurodelinae</taxon>
        <taxon>Pleurodeles</taxon>
    </lineage>
</organism>
<feature type="region of interest" description="Disordered" evidence="1">
    <location>
        <begin position="32"/>
        <end position="60"/>
    </location>
</feature>
<comment type="caution">
    <text evidence="2">The sequence shown here is derived from an EMBL/GenBank/DDBJ whole genome shotgun (WGS) entry which is preliminary data.</text>
</comment>
<evidence type="ECO:0000313" key="2">
    <source>
        <dbReference type="EMBL" id="KAJ1133707.1"/>
    </source>
</evidence>
<evidence type="ECO:0000313" key="3">
    <source>
        <dbReference type="Proteomes" id="UP001066276"/>
    </source>
</evidence>
<keyword evidence="3" id="KW-1185">Reference proteome</keyword>
<dbReference type="EMBL" id="JANPWB010000010">
    <property type="protein sequence ID" value="KAJ1133707.1"/>
    <property type="molecule type" value="Genomic_DNA"/>
</dbReference>
<evidence type="ECO:0000256" key="1">
    <source>
        <dbReference type="SAM" id="MobiDB-lite"/>
    </source>
</evidence>
<dbReference type="AlphaFoldDB" id="A0AAV7PZH4"/>